<organism evidence="2 3">
    <name type="scientific">Gimesia panareensis</name>
    <dbReference type="NCBI Taxonomy" id="2527978"/>
    <lineage>
        <taxon>Bacteria</taxon>
        <taxon>Pseudomonadati</taxon>
        <taxon>Planctomycetota</taxon>
        <taxon>Planctomycetia</taxon>
        <taxon>Planctomycetales</taxon>
        <taxon>Planctomycetaceae</taxon>
        <taxon>Gimesia</taxon>
    </lineage>
</organism>
<keyword evidence="1" id="KW-1133">Transmembrane helix</keyword>
<accession>A0A517Q906</accession>
<gene>
    <name evidence="2" type="ORF">Enr10x_34580</name>
</gene>
<dbReference type="EMBL" id="CP037421">
    <property type="protein sequence ID" value="QDT28119.1"/>
    <property type="molecule type" value="Genomic_DNA"/>
</dbReference>
<dbReference type="AlphaFoldDB" id="A0A517Q906"/>
<keyword evidence="1" id="KW-0812">Transmembrane</keyword>
<keyword evidence="3" id="KW-1185">Reference proteome</keyword>
<evidence type="ECO:0000256" key="1">
    <source>
        <dbReference type="SAM" id="Phobius"/>
    </source>
</evidence>
<feature type="transmembrane region" description="Helical" evidence="1">
    <location>
        <begin position="9"/>
        <end position="30"/>
    </location>
</feature>
<dbReference type="RefSeq" id="WP_145450750.1">
    <property type="nucleotide sequence ID" value="NZ_CP037421.1"/>
</dbReference>
<evidence type="ECO:0000313" key="3">
    <source>
        <dbReference type="Proteomes" id="UP000315647"/>
    </source>
</evidence>
<name>A0A517Q906_9PLAN</name>
<proteinExistence type="predicted"/>
<reference evidence="2 3" key="1">
    <citation type="submission" date="2019-03" db="EMBL/GenBank/DDBJ databases">
        <title>Deep-cultivation of Planctomycetes and their phenomic and genomic characterization uncovers novel biology.</title>
        <authorList>
            <person name="Wiegand S."/>
            <person name="Jogler M."/>
            <person name="Boedeker C."/>
            <person name="Pinto D."/>
            <person name="Vollmers J."/>
            <person name="Rivas-Marin E."/>
            <person name="Kohn T."/>
            <person name="Peeters S.H."/>
            <person name="Heuer A."/>
            <person name="Rast P."/>
            <person name="Oberbeckmann S."/>
            <person name="Bunk B."/>
            <person name="Jeske O."/>
            <person name="Meyerdierks A."/>
            <person name="Storesund J.E."/>
            <person name="Kallscheuer N."/>
            <person name="Luecker S."/>
            <person name="Lage O.M."/>
            <person name="Pohl T."/>
            <person name="Merkel B.J."/>
            <person name="Hornburger P."/>
            <person name="Mueller R.-W."/>
            <person name="Bruemmer F."/>
            <person name="Labrenz M."/>
            <person name="Spormann A.M."/>
            <person name="Op den Camp H."/>
            <person name="Overmann J."/>
            <person name="Amann R."/>
            <person name="Jetten M.S.M."/>
            <person name="Mascher T."/>
            <person name="Medema M.H."/>
            <person name="Devos D.P."/>
            <person name="Kaster A.-K."/>
            <person name="Ovreas L."/>
            <person name="Rohde M."/>
            <person name="Galperin M.Y."/>
            <person name="Jogler C."/>
        </authorList>
    </citation>
    <scope>NUCLEOTIDE SEQUENCE [LARGE SCALE GENOMIC DNA]</scope>
    <source>
        <strain evidence="2 3">Enr10</strain>
    </source>
</reference>
<feature type="transmembrane region" description="Helical" evidence="1">
    <location>
        <begin position="50"/>
        <end position="71"/>
    </location>
</feature>
<sequence>MPFTISENVLIGGFVAAFSLWGLIKEQWFLAETRKGQRLTQWFGPARAIWVLRLIFLIGIVFGVLLALGLIQPIQWDQ</sequence>
<dbReference type="Proteomes" id="UP000315647">
    <property type="component" value="Chromosome"/>
</dbReference>
<evidence type="ECO:0000313" key="2">
    <source>
        <dbReference type="EMBL" id="QDT28119.1"/>
    </source>
</evidence>
<protein>
    <submittedName>
        <fullName evidence="2">Uncharacterized protein</fullName>
    </submittedName>
</protein>
<keyword evidence="1" id="KW-0472">Membrane</keyword>